<evidence type="ECO:0000313" key="2">
    <source>
        <dbReference type="Proteomes" id="UP000594688"/>
    </source>
</evidence>
<reference evidence="1 2" key="1">
    <citation type="submission" date="2020-02" db="EMBL/GenBank/DDBJ databases">
        <title>Genomic and physiological characterization of two novel Nitrospinaceae genera.</title>
        <authorList>
            <person name="Mueller A.J."/>
            <person name="Jung M.-Y."/>
            <person name="Strachan C.R."/>
            <person name="Herbold C.W."/>
            <person name="Kirkegaard R.H."/>
            <person name="Daims H."/>
        </authorList>
    </citation>
    <scope>NUCLEOTIDE SEQUENCE [LARGE SCALE GENOMIC DNA]</scope>
    <source>
        <strain evidence="1">EB</strain>
    </source>
</reference>
<dbReference type="SUPFAM" id="SSF47807">
    <property type="entry name" value="5' to 3' exonuclease, C-terminal subdomain"/>
    <property type="match status" value="1"/>
</dbReference>
<gene>
    <name evidence="1" type="ORF">G3M70_05795</name>
</gene>
<dbReference type="InterPro" id="IPR036279">
    <property type="entry name" value="5-3_exonuclease_C_sf"/>
</dbReference>
<dbReference type="Proteomes" id="UP000594688">
    <property type="component" value="Chromosome"/>
</dbReference>
<organism evidence="1 2">
    <name type="scientific">Candidatus Nitronauta litoralis</name>
    <dbReference type="NCBI Taxonomy" id="2705533"/>
    <lineage>
        <taxon>Bacteria</taxon>
        <taxon>Pseudomonadati</taxon>
        <taxon>Nitrospinota/Tectimicrobiota group</taxon>
        <taxon>Nitrospinota</taxon>
        <taxon>Nitrospinia</taxon>
        <taxon>Nitrospinales</taxon>
        <taxon>Nitrospinaceae</taxon>
        <taxon>Candidatus Nitronauta</taxon>
    </lineage>
</organism>
<dbReference type="Gene3D" id="1.10.150.20">
    <property type="entry name" value="5' to 3' exonuclease, C-terminal subdomain"/>
    <property type="match status" value="1"/>
</dbReference>
<dbReference type="EMBL" id="CP048685">
    <property type="protein sequence ID" value="QPJ61426.1"/>
    <property type="molecule type" value="Genomic_DNA"/>
</dbReference>
<accession>A0A7T0G037</accession>
<proteinExistence type="predicted"/>
<sequence>MNSVYKSLLIDGDRLASLYSARGEGEVRTSAVHNVHALEEKTIMELSQIISEWSARFQTESVEIALSDTAHFRLRLFSDYQLYGQIATRDSRLYPALIQYLKHNHSCLRYPGLESIDVLGVWATSPYPMNEPRLMISTNPNLKMIPGNGWNPKLKIPLTISRYLADLEFFKQALCGRPADNFEGCPGVDAEGAEELLAPFRDAVDDYREQYDFWKAEIWKMIVETYIKSGKTKEDALFCAQLARICRYTDYDWNKKEPIPWMLGQRKIE</sequence>
<protein>
    <submittedName>
        <fullName evidence="1">Uncharacterized protein</fullName>
    </submittedName>
</protein>
<name>A0A7T0G037_9BACT</name>
<evidence type="ECO:0000313" key="1">
    <source>
        <dbReference type="EMBL" id="QPJ61426.1"/>
    </source>
</evidence>
<dbReference type="KEGG" id="nli:G3M70_05795"/>
<dbReference type="AlphaFoldDB" id="A0A7T0G037"/>